<organism evidence="4 5">
    <name type="scientific">Spinacia oleracea</name>
    <name type="common">Spinach</name>
    <dbReference type="NCBI Taxonomy" id="3562"/>
    <lineage>
        <taxon>Eukaryota</taxon>
        <taxon>Viridiplantae</taxon>
        <taxon>Streptophyta</taxon>
        <taxon>Embryophyta</taxon>
        <taxon>Tracheophyta</taxon>
        <taxon>Spermatophyta</taxon>
        <taxon>Magnoliopsida</taxon>
        <taxon>eudicotyledons</taxon>
        <taxon>Gunneridae</taxon>
        <taxon>Pentapetalae</taxon>
        <taxon>Caryophyllales</taxon>
        <taxon>Chenopodiaceae</taxon>
        <taxon>Chenopodioideae</taxon>
        <taxon>Anserineae</taxon>
        <taxon>Spinacia</taxon>
    </lineage>
</organism>
<dbReference type="Gene3D" id="3.30.60.10">
    <property type="entry name" value="Endochitinase-like"/>
    <property type="match status" value="1"/>
</dbReference>
<dbReference type="InterPro" id="IPR001002">
    <property type="entry name" value="Chitin-bd_1"/>
</dbReference>
<keyword evidence="1" id="KW-0147">Chitin-binding</keyword>
<proteinExistence type="predicted"/>
<accession>A0ABM3R5A4</accession>
<protein>
    <submittedName>
        <fullName evidence="5">Antimicrobial peptide Ar-AMP-like</fullName>
    </submittedName>
</protein>
<dbReference type="InterPro" id="IPR036861">
    <property type="entry name" value="Endochitinase-like_sf"/>
</dbReference>
<feature type="signal peptide" evidence="2">
    <location>
        <begin position="1"/>
        <end position="25"/>
    </location>
</feature>
<reference evidence="5" key="2">
    <citation type="submission" date="2025-08" db="UniProtKB">
        <authorList>
            <consortium name="RefSeq"/>
        </authorList>
    </citation>
    <scope>IDENTIFICATION</scope>
    <source>
        <tissue evidence="5">Leaf</tissue>
    </source>
</reference>
<evidence type="ECO:0000259" key="3">
    <source>
        <dbReference type="SMART" id="SM00270"/>
    </source>
</evidence>
<name>A0ABM3R5A4_SPIOL</name>
<dbReference type="CDD" id="cd00035">
    <property type="entry name" value="ChtBD1"/>
    <property type="match status" value="1"/>
</dbReference>
<evidence type="ECO:0000313" key="5">
    <source>
        <dbReference type="RefSeq" id="XP_056690798.1"/>
    </source>
</evidence>
<gene>
    <name evidence="5" type="primary">LOC130466095</name>
</gene>
<dbReference type="GeneID" id="130466095"/>
<dbReference type="SMART" id="SM00270">
    <property type="entry name" value="ChtBD1"/>
    <property type="match status" value="1"/>
</dbReference>
<sequence length="95" mass="9584">MMKMMKSLAMIVMVIMAAMVGTSMGQAGGCGPSRSCPPGLCCSRFNYCGSGPAYCGRATPEQESEALARDIAAHTQQILAAAAAASAAAVKPTAP</sequence>
<evidence type="ECO:0000313" key="4">
    <source>
        <dbReference type="Proteomes" id="UP000813463"/>
    </source>
</evidence>
<dbReference type="Pfam" id="PF00187">
    <property type="entry name" value="Chitin_bind_1"/>
    <property type="match status" value="1"/>
</dbReference>
<dbReference type="SUPFAM" id="SSF57016">
    <property type="entry name" value="Plant lectins/antimicrobial peptides"/>
    <property type="match status" value="1"/>
</dbReference>
<evidence type="ECO:0000256" key="2">
    <source>
        <dbReference type="SAM" id="SignalP"/>
    </source>
</evidence>
<feature type="chain" id="PRO_5046883290" evidence="2">
    <location>
        <begin position="26"/>
        <end position="95"/>
    </location>
</feature>
<dbReference type="RefSeq" id="XP_056690798.1">
    <property type="nucleotide sequence ID" value="XM_056834820.1"/>
</dbReference>
<keyword evidence="4" id="KW-1185">Reference proteome</keyword>
<reference evidence="4" key="1">
    <citation type="journal article" date="2021" name="Nat. Commun.">
        <title>Genomic analyses provide insights into spinach domestication and the genetic basis of agronomic traits.</title>
        <authorList>
            <person name="Cai X."/>
            <person name="Sun X."/>
            <person name="Xu C."/>
            <person name="Sun H."/>
            <person name="Wang X."/>
            <person name="Ge C."/>
            <person name="Zhang Z."/>
            <person name="Wang Q."/>
            <person name="Fei Z."/>
            <person name="Jiao C."/>
            <person name="Wang Q."/>
        </authorList>
    </citation>
    <scope>NUCLEOTIDE SEQUENCE [LARGE SCALE GENOMIC DNA]</scope>
    <source>
        <strain evidence="4">cv. Varoflay</strain>
    </source>
</reference>
<feature type="domain" description="Chitin-binding type-1" evidence="3">
    <location>
        <begin position="29"/>
        <end position="63"/>
    </location>
</feature>
<evidence type="ECO:0000256" key="1">
    <source>
        <dbReference type="ARBA" id="ARBA00022669"/>
    </source>
</evidence>
<dbReference type="Proteomes" id="UP000813463">
    <property type="component" value="Chromosome 1"/>
</dbReference>
<keyword evidence="2" id="KW-0732">Signal</keyword>